<dbReference type="PANTHER" id="PTHR34822:SF1">
    <property type="entry name" value="GRPB FAMILY PROTEIN"/>
    <property type="match status" value="1"/>
</dbReference>
<reference evidence="1 2" key="1">
    <citation type="submission" date="2024-02" db="EMBL/GenBank/DDBJ databases">
        <title>De novo assembly and annotation of 12 fungi associated with fruit tree decline syndrome in Ontario, Canada.</title>
        <authorList>
            <person name="Sulman M."/>
            <person name="Ellouze W."/>
            <person name="Ilyukhin E."/>
        </authorList>
    </citation>
    <scope>NUCLEOTIDE SEQUENCE [LARGE SCALE GENOMIC DNA]</scope>
    <source>
        <strain evidence="1 2">M169</strain>
    </source>
</reference>
<dbReference type="PANTHER" id="PTHR34822">
    <property type="entry name" value="GRPB DOMAIN PROTEIN (AFU_ORTHOLOGUE AFUA_1G01530)"/>
    <property type="match status" value="1"/>
</dbReference>
<dbReference type="EMBL" id="JAKNSF020000126">
    <property type="protein sequence ID" value="KAK7713551.1"/>
    <property type="molecule type" value="Genomic_DNA"/>
</dbReference>
<gene>
    <name evidence="1" type="ORF">SLS63_012073</name>
</gene>
<sequence length="213" mass="23405">MFSNIPPSAITTTPDGVAPMEMLAKRPGRRGLHIVDYNPSWATDFSDLESRIRTALGPAALDIHHVGSTSVPGLSARSVIDIDLVVADPADEASYVPALEAAGFTLYFRQPAYYGHRFFGCQTPDTNIHVYGPDCPDVARHLILRDWLSEHPKDRDKYAAVKREVAVVAEEKGETGNQYGKRKEWVIREILDRAFRANGLLPAGGGTSFEQGN</sequence>
<evidence type="ECO:0000313" key="2">
    <source>
        <dbReference type="Proteomes" id="UP001430848"/>
    </source>
</evidence>
<evidence type="ECO:0000313" key="1">
    <source>
        <dbReference type="EMBL" id="KAK7713551.1"/>
    </source>
</evidence>
<name>A0ABR1NSB2_DIAER</name>
<dbReference type="Proteomes" id="UP001430848">
    <property type="component" value="Unassembled WGS sequence"/>
</dbReference>
<dbReference type="Pfam" id="PF04229">
    <property type="entry name" value="GrpB"/>
    <property type="match status" value="1"/>
</dbReference>
<evidence type="ECO:0008006" key="3">
    <source>
        <dbReference type="Google" id="ProtNLM"/>
    </source>
</evidence>
<organism evidence="1 2">
    <name type="scientific">Diaporthe eres</name>
    <name type="common">Phomopsis oblonga</name>
    <dbReference type="NCBI Taxonomy" id="83184"/>
    <lineage>
        <taxon>Eukaryota</taxon>
        <taxon>Fungi</taxon>
        <taxon>Dikarya</taxon>
        <taxon>Ascomycota</taxon>
        <taxon>Pezizomycotina</taxon>
        <taxon>Sordariomycetes</taxon>
        <taxon>Sordariomycetidae</taxon>
        <taxon>Diaporthales</taxon>
        <taxon>Diaporthaceae</taxon>
        <taxon>Diaporthe</taxon>
        <taxon>Diaporthe eres species complex</taxon>
    </lineage>
</organism>
<dbReference type="InterPro" id="IPR007344">
    <property type="entry name" value="GrpB/CoaE"/>
</dbReference>
<comment type="caution">
    <text evidence="1">The sequence shown here is derived from an EMBL/GenBank/DDBJ whole genome shotgun (WGS) entry which is preliminary data.</text>
</comment>
<dbReference type="InterPro" id="IPR043519">
    <property type="entry name" value="NT_sf"/>
</dbReference>
<dbReference type="SUPFAM" id="SSF81301">
    <property type="entry name" value="Nucleotidyltransferase"/>
    <property type="match status" value="1"/>
</dbReference>
<proteinExistence type="predicted"/>
<protein>
    <recommendedName>
        <fullName evidence="3">GrpB domain protein</fullName>
    </recommendedName>
</protein>
<dbReference type="Gene3D" id="3.30.460.10">
    <property type="entry name" value="Beta Polymerase, domain 2"/>
    <property type="match status" value="1"/>
</dbReference>
<accession>A0ABR1NSB2</accession>
<keyword evidence="2" id="KW-1185">Reference proteome</keyword>